<keyword evidence="2" id="KW-1185">Reference proteome</keyword>
<evidence type="ECO:0000313" key="1">
    <source>
        <dbReference type="EMBL" id="KAK3869637.1"/>
    </source>
</evidence>
<dbReference type="AlphaFoldDB" id="A0AAE1F968"/>
<reference evidence="1" key="1">
    <citation type="submission" date="2023-10" db="EMBL/GenBank/DDBJ databases">
        <title>Genome assemblies of two species of porcelain crab, Petrolisthes cinctipes and Petrolisthes manimaculis (Anomura: Porcellanidae).</title>
        <authorList>
            <person name="Angst P."/>
        </authorList>
    </citation>
    <scope>NUCLEOTIDE SEQUENCE</scope>
    <source>
        <strain evidence="1">PB745_01</strain>
        <tissue evidence="1">Gill</tissue>
    </source>
</reference>
<gene>
    <name evidence="1" type="ORF">Pcinc_025063</name>
</gene>
<name>A0AAE1F968_PETCI</name>
<evidence type="ECO:0000313" key="2">
    <source>
        <dbReference type="Proteomes" id="UP001286313"/>
    </source>
</evidence>
<comment type="caution">
    <text evidence="1">The sequence shown here is derived from an EMBL/GenBank/DDBJ whole genome shotgun (WGS) entry which is preliminary data.</text>
</comment>
<protein>
    <submittedName>
        <fullName evidence="1">Uncharacterized protein</fullName>
    </submittedName>
</protein>
<organism evidence="1 2">
    <name type="scientific">Petrolisthes cinctipes</name>
    <name type="common">Flat porcelain crab</name>
    <dbReference type="NCBI Taxonomy" id="88211"/>
    <lineage>
        <taxon>Eukaryota</taxon>
        <taxon>Metazoa</taxon>
        <taxon>Ecdysozoa</taxon>
        <taxon>Arthropoda</taxon>
        <taxon>Crustacea</taxon>
        <taxon>Multicrustacea</taxon>
        <taxon>Malacostraca</taxon>
        <taxon>Eumalacostraca</taxon>
        <taxon>Eucarida</taxon>
        <taxon>Decapoda</taxon>
        <taxon>Pleocyemata</taxon>
        <taxon>Anomura</taxon>
        <taxon>Galatheoidea</taxon>
        <taxon>Porcellanidae</taxon>
        <taxon>Petrolisthes</taxon>
    </lineage>
</organism>
<accession>A0AAE1F968</accession>
<proteinExistence type="predicted"/>
<dbReference type="Proteomes" id="UP001286313">
    <property type="component" value="Unassembled WGS sequence"/>
</dbReference>
<feature type="non-terminal residue" evidence="1">
    <location>
        <position position="49"/>
    </location>
</feature>
<sequence length="49" mass="5624">MALGPFSVTYIRSQFADYSEILYWTALGYFCLALDSRKTYSASLSRFRG</sequence>
<dbReference type="EMBL" id="JAWQEG010002805">
    <property type="protein sequence ID" value="KAK3869637.1"/>
    <property type="molecule type" value="Genomic_DNA"/>
</dbReference>